<feature type="binding site" evidence="4">
    <location>
        <position position="178"/>
    </location>
    <ligand>
        <name>NADP(+)</name>
        <dbReference type="ChEBI" id="CHEBI:58349"/>
    </ligand>
</feature>
<feature type="active site" description="Proton acceptor" evidence="4">
    <location>
        <position position="140"/>
    </location>
</feature>
<feature type="binding site" evidence="4">
    <location>
        <position position="187"/>
    </location>
    <ligand>
        <name>substrate</name>
    </ligand>
</feature>
<feature type="binding site" evidence="4">
    <location>
        <position position="214"/>
    </location>
    <ligand>
        <name>substrate</name>
    </ligand>
</feature>
<dbReference type="CDD" id="cd05248">
    <property type="entry name" value="ADP_GME_SDR_e"/>
    <property type="match status" value="1"/>
</dbReference>
<evidence type="ECO:0000313" key="6">
    <source>
        <dbReference type="EMBL" id="ANO50327.1"/>
    </source>
</evidence>
<dbReference type="InterPro" id="IPR001509">
    <property type="entry name" value="Epimerase_deHydtase"/>
</dbReference>
<comment type="pathway">
    <text evidence="4">Nucleotide-sugar biosynthesis; ADP-L-glycero-beta-D-manno-heptose biosynthesis; ADP-L-glycero-beta-D-manno-heptose from D-glycero-beta-D-manno-heptose 7-phosphate: step 4/4.</text>
</comment>
<dbReference type="InterPro" id="IPR011912">
    <property type="entry name" value="Heptose_epim"/>
</dbReference>
<comment type="function">
    <text evidence="4">Catalyzes the interconversion between ADP-D-glycero-beta-D-manno-heptose and ADP-L-glycero-beta-D-manno-heptose via an epimerization at carbon 6 of the heptose.</text>
</comment>
<dbReference type="GO" id="GO:0008712">
    <property type="term" value="F:ADP-glyceromanno-heptose 6-epimerase activity"/>
    <property type="evidence" value="ECO:0007669"/>
    <property type="project" value="UniProtKB-UniRule"/>
</dbReference>
<dbReference type="PANTHER" id="PTHR43103">
    <property type="entry name" value="NUCLEOSIDE-DIPHOSPHATE-SUGAR EPIMERASE"/>
    <property type="match status" value="1"/>
</dbReference>
<proteinExistence type="inferred from homology"/>
<comment type="similarity">
    <text evidence="4">Belongs to the NAD(P)-dependent epimerase/dehydratase family. HldD subfamily.</text>
</comment>
<dbReference type="KEGG" id="woc:BA177_03055"/>
<sequence>MHVVTGGAGFVGSNLARSLIAQGADDVLIVDDLRDGHKFRNIADLPILDYMDRAEFLQRVETDAAFVQSMSAILHQGACSTTTEWDGKYMMENNYSYSKTLLHRCLEFGVPLIYASSAAVYGDATEFTESPGNERPLNVYGYSKLLFDQYVRRLSLTDQQQVVGLRYFNVYGPREQHKGAMASVAYHFNQQLKDDHEVRLFEGCDGYDDGEQQRDFVYVDDISALNLWFLQHRNVSGVFNAGTGRAQSFNDVAKAVIKWHGRGRIRYVAFPEHLKGAYQSYTQADLTALRAAGCDVEFRDVAHGVRDYLDALAT</sequence>
<dbReference type="SUPFAM" id="SSF51735">
    <property type="entry name" value="NAD(P)-binding Rossmann-fold domains"/>
    <property type="match status" value="1"/>
</dbReference>
<dbReference type="HAMAP" id="MF_01601">
    <property type="entry name" value="Heptose_epimerase"/>
    <property type="match status" value="1"/>
</dbReference>
<feature type="binding site" evidence="4">
    <location>
        <position position="144"/>
    </location>
    <ligand>
        <name>NADP(+)</name>
        <dbReference type="ChEBI" id="CHEBI:58349"/>
    </ligand>
</feature>
<evidence type="ECO:0000256" key="2">
    <source>
        <dbReference type="ARBA" id="ARBA00023235"/>
    </source>
</evidence>
<organism evidence="6 7">
    <name type="scientific">Woeseia oceani</name>
    <dbReference type="NCBI Taxonomy" id="1548547"/>
    <lineage>
        <taxon>Bacteria</taxon>
        <taxon>Pseudomonadati</taxon>
        <taxon>Pseudomonadota</taxon>
        <taxon>Gammaproteobacteria</taxon>
        <taxon>Woeseiales</taxon>
        <taxon>Woeseiaceae</taxon>
        <taxon>Woeseia</taxon>
    </lineage>
</organism>
<evidence type="ECO:0000313" key="7">
    <source>
        <dbReference type="Proteomes" id="UP000092695"/>
    </source>
</evidence>
<dbReference type="EC" id="5.1.3.20" evidence="4"/>
<reference evidence="6 7" key="1">
    <citation type="submission" date="2016-06" db="EMBL/GenBank/DDBJ databases">
        <title>Complete genome sequence of a deep-branching marine Gamma Proteobacterium Woeseia oceani type strain XK5.</title>
        <authorList>
            <person name="Mu D."/>
            <person name="Du Z."/>
        </authorList>
    </citation>
    <scope>NUCLEOTIDE SEQUENCE [LARGE SCALE GENOMIC DNA]</scope>
    <source>
        <strain evidence="6 7">XK5</strain>
    </source>
</reference>
<feature type="binding site" evidence="4">
    <location>
        <begin position="76"/>
        <end position="80"/>
    </location>
    <ligand>
        <name>NADP(+)</name>
        <dbReference type="ChEBI" id="CHEBI:58349"/>
    </ligand>
</feature>
<evidence type="ECO:0000259" key="5">
    <source>
        <dbReference type="Pfam" id="PF01370"/>
    </source>
</evidence>
<dbReference type="GO" id="GO:0005975">
    <property type="term" value="P:carbohydrate metabolic process"/>
    <property type="evidence" value="ECO:0007669"/>
    <property type="project" value="UniProtKB-UniRule"/>
</dbReference>
<keyword evidence="1 4" id="KW-0521">NADP</keyword>
<dbReference type="GO" id="GO:0050661">
    <property type="term" value="F:NADP binding"/>
    <property type="evidence" value="ECO:0007669"/>
    <property type="project" value="InterPro"/>
</dbReference>
<keyword evidence="7" id="KW-1185">Reference proteome</keyword>
<keyword evidence="3 4" id="KW-0119">Carbohydrate metabolism</keyword>
<dbReference type="OrthoDB" id="9803010at2"/>
<feature type="binding site" evidence="4">
    <location>
        <position position="170"/>
    </location>
    <ligand>
        <name>NADP(+)</name>
        <dbReference type="ChEBI" id="CHEBI:58349"/>
    </ligand>
</feature>
<dbReference type="GO" id="GO:0097171">
    <property type="term" value="P:ADP-L-glycero-beta-D-manno-heptose biosynthetic process"/>
    <property type="evidence" value="ECO:0007669"/>
    <property type="project" value="UniProtKB-UniPathway"/>
</dbReference>
<accession>A0A193LCU4</accession>
<feature type="binding site" evidence="4">
    <location>
        <position position="278"/>
    </location>
    <ligand>
        <name>substrate</name>
    </ligand>
</feature>
<feature type="binding site" evidence="4">
    <location>
        <position position="180"/>
    </location>
    <ligand>
        <name>substrate</name>
    </ligand>
</feature>
<dbReference type="InterPro" id="IPR036291">
    <property type="entry name" value="NAD(P)-bd_dom_sf"/>
</dbReference>
<comment type="catalytic activity">
    <reaction evidence="4">
        <text>ADP-D-glycero-beta-D-manno-heptose = ADP-L-glycero-beta-D-manno-heptose</text>
        <dbReference type="Rhea" id="RHEA:17577"/>
        <dbReference type="ChEBI" id="CHEBI:59967"/>
        <dbReference type="ChEBI" id="CHEBI:61506"/>
        <dbReference type="EC" id="5.1.3.20"/>
    </reaction>
</comment>
<dbReference type="RefSeq" id="WP_068612686.1">
    <property type="nucleotide sequence ID" value="NZ_CP016268.1"/>
</dbReference>
<evidence type="ECO:0000256" key="4">
    <source>
        <dbReference type="HAMAP-Rule" id="MF_01601"/>
    </source>
</evidence>
<feature type="binding site" evidence="4">
    <location>
        <begin position="201"/>
        <end position="204"/>
    </location>
    <ligand>
        <name>substrate</name>
    </ligand>
</feature>
<comment type="domain">
    <text evidence="4">Contains a large N-terminal NADP-binding domain, and a smaller C-terminal substrate-binding domain.</text>
</comment>
<feature type="binding site" evidence="4">
    <location>
        <begin position="31"/>
        <end position="32"/>
    </location>
    <ligand>
        <name>NADP(+)</name>
        <dbReference type="ChEBI" id="CHEBI:58349"/>
    </ligand>
</feature>
<dbReference type="AlphaFoldDB" id="A0A193LCU4"/>
<dbReference type="STRING" id="1548547.BA177_03055"/>
<feature type="binding site" evidence="4">
    <location>
        <position position="38"/>
    </location>
    <ligand>
        <name>NADP(+)</name>
        <dbReference type="ChEBI" id="CHEBI:58349"/>
    </ligand>
</feature>
<keyword evidence="2 4" id="KW-0413">Isomerase</keyword>
<feature type="binding site" evidence="4">
    <location>
        <position position="93"/>
    </location>
    <ligand>
        <name>NADP(+)</name>
        <dbReference type="ChEBI" id="CHEBI:58349"/>
    </ligand>
</feature>
<protein>
    <recommendedName>
        <fullName evidence="4">ADP-L-glycero-D-manno-heptose-6-epimerase</fullName>
        <ecNumber evidence="4">5.1.3.20</ecNumber>
    </recommendedName>
    <alternativeName>
        <fullName evidence="4">ADP-L-glycero-beta-D-manno-heptose-6-epimerase</fullName>
        <shortName evidence="4">ADP-glyceromanno-heptose 6-epimerase</shortName>
        <shortName evidence="4">ADP-hep 6-epimerase</shortName>
        <shortName evidence="4">AGME</shortName>
    </alternativeName>
</protein>
<dbReference type="UniPathway" id="UPA00356">
    <property type="reaction ID" value="UER00440"/>
</dbReference>
<dbReference type="Gene3D" id="3.40.50.720">
    <property type="entry name" value="NAD(P)-binding Rossmann-like Domain"/>
    <property type="match status" value="1"/>
</dbReference>
<comment type="subunit">
    <text evidence="4">Homopentamer.</text>
</comment>
<evidence type="ECO:0000256" key="1">
    <source>
        <dbReference type="ARBA" id="ARBA00022857"/>
    </source>
</evidence>
<evidence type="ECO:0000256" key="3">
    <source>
        <dbReference type="ARBA" id="ARBA00023277"/>
    </source>
</evidence>
<dbReference type="EMBL" id="CP016268">
    <property type="protein sequence ID" value="ANO50327.1"/>
    <property type="molecule type" value="Genomic_DNA"/>
</dbReference>
<feature type="binding site" evidence="4">
    <location>
        <position position="169"/>
    </location>
    <ligand>
        <name>substrate</name>
    </ligand>
</feature>
<feature type="binding site" evidence="4">
    <location>
        <begin position="10"/>
        <end position="11"/>
    </location>
    <ligand>
        <name>NADP(+)</name>
        <dbReference type="ChEBI" id="CHEBI:58349"/>
    </ligand>
</feature>
<feature type="binding site" evidence="4">
    <location>
        <position position="53"/>
    </location>
    <ligand>
        <name>NADP(+)</name>
        <dbReference type="ChEBI" id="CHEBI:58349"/>
    </ligand>
</feature>
<dbReference type="PANTHER" id="PTHR43103:SF3">
    <property type="entry name" value="ADP-L-GLYCERO-D-MANNO-HEPTOSE-6-EPIMERASE"/>
    <property type="match status" value="1"/>
</dbReference>
<gene>
    <name evidence="4" type="primary">hldD</name>
    <name evidence="6" type="ORF">BA177_03055</name>
</gene>
<feature type="domain" description="NAD-dependent epimerase/dehydratase" evidence="5">
    <location>
        <begin position="3"/>
        <end position="242"/>
    </location>
</feature>
<feature type="active site" description="Proton acceptor" evidence="4">
    <location>
        <position position="178"/>
    </location>
</feature>
<dbReference type="Proteomes" id="UP000092695">
    <property type="component" value="Chromosome"/>
</dbReference>
<dbReference type="NCBIfam" id="TIGR02197">
    <property type="entry name" value="heptose_epim"/>
    <property type="match status" value="1"/>
</dbReference>
<dbReference type="Gene3D" id="3.90.25.10">
    <property type="entry name" value="UDP-galactose 4-epimerase, domain 1"/>
    <property type="match status" value="1"/>
</dbReference>
<comment type="cofactor">
    <cofactor evidence="4">
        <name>NADP(+)</name>
        <dbReference type="ChEBI" id="CHEBI:58349"/>
    </cofactor>
    <text evidence="4">Binds 1 NADP(+) per subunit.</text>
</comment>
<dbReference type="Pfam" id="PF01370">
    <property type="entry name" value="Epimerase"/>
    <property type="match status" value="1"/>
</dbReference>
<name>A0A193LCU4_9GAMM</name>